<dbReference type="Pfam" id="PF00905">
    <property type="entry name" value="Transpeptidase"/>
    <property type="match status" value="1"/>
</dbReference>
<gene>
    <name evidence="2" type="ORF">EHO60_02130</name>
</gene>
<proteinExistence type="predicted"/>
<sequence length="283" mass="32232">MRVLAGASLAILLFGCFGTSVKEAPSRTENREFPGRKICILYLESESDTVVEINPTVCKTRTPPLHTFHPAIALAALESGSLKDPNALYKWDRTKYPYIRWQKDLNLQSATESSAIWYFQKLVRETSLPKTRSWLQNAGLPANATEENRAFWLEEGYSLNGEDFFGFLRNLVLQRLPVREKNRAAVLAALERSPGKISNPTGTHTLGGNWGEAERFYSDSGTAYLGGRSLSLFWFFWKSGTKSRLFFSRVESETEILNPLDAARIGTEFLQKEHLWERFFFSR</sequence>
<name>A0A4R9GJ01_9LEPT</name>
<evidence type="ECO:0000313" key="3">
    <source>
        <dbReference type="Proteomes" id="UP000298458"/>
    </source>
</evidence>
<dbReference type="GO" id="GO:0008658">
    <property type="term" value="F:penicillin binding"/>
    <property type="evidence" value="ECO:0007669"/>
    <property type="project" value="InterPro"/>
</dbReference>
<dbReference type="EMBL" id="RQET01000002">
    <property type="protein sequence ID" value="TGK13022.1"/>
    <property type="molecule type" value="Genomic_DNA"/>
</dbReference>
<feature type="domain" description="Penicillin-binding protein transpeptidase" evidence="1">
    <location>
        <begin position="55"/>
        <end position="140"/>
    </location>
</feature>
<evidence type="ECO:0000313" key="2">
    <source>
        <dbReference type="EMBL" id="TGK13022.1"/>
    </source>
</evidence>
<dbReference type="Gene3D" id="3.40.710.10">
    <property type="entry name" value="DD-peptidase/beta-lactamase superfamily"/>
    <property type="match status" value="1"/>
</dbReference>
<protein>
    <submittedName>
        <fullName evidence="2">Penicillin binding protein transpeptidase domain-containing protein</fullName>
    </submittedName>
</protein>
<accession>A0A4R9GJ01</accession>
<comment type="caution">
    <text evidence="2">The sequence shown here is derived from an EMBL/GenBank/DDBJ whole genome shotgun (WGS) entry which is preliminary data.</text>
</comment>
<organism evidence="2 3">
    <name type="scientific">Leptospira fletcheri</name>
    <dbReference type="NCBI Taxonomy" id="2484981"/>
    <lineage>
        <taxon>Bacteria</taxon>
        <taxon>Pseudomonadati</taxon>
        <taxon>Spirochaetota</taxon>
        <taxon>Spirochaetia</taxon>
        <taxon>Leptospirales</taxon>
        <taxon>Leptospiraceae</taxon>
        <taxon>Leptospira</taxon>
    </lineage>
</organism>
<dbReference type="Proteomes" id="UP000298458">
    <property type="component" value="Unassembled WGS sequence"/>
</dbReference>
<reference evidence="2" key="1">
    <citation type="journal article" date="2019" name="PLoS Negl. Trop. Dis.">
        <title>Revisiting the worldwide diversity of Leptospira species in the environment.</title>
        <authorList>
            <person name="Vincent A.T."/>
            <person name="Schiettekatte O."/>
            <person name="Bourhy P."/>
            <person name="Veyrier F.J."/>
            <person name="Picardeau M."/>
        </authorList>
    </citation>
    <scope>NUCLEOTIDE SEQUENCE [LARGE SCALE GENOMIC DNA]</scope>
    <source>
        <strain evidence="2">SSW15</strain>
    </source>
</reference>
<evidence type="ECO:0000259" key="1">
    <source>
        <dbReference type="Pfam" id="PF00905"/>
    </source>
</evidence>
<dbReference type="RefSeq" id="WP_135766533.1">
    <property type="nucleotide sequence ID" value="NZ_RQET01000002.1"/>
</dbReference>
<dbReference type="InterPro" id="IPR012338">
    <property type="entry name" value="Beta-lactam/transpept-like"/>
</dbReference>
<dbReference type="SUPFAM" id="SSF56601">
    <property type="entry name" value="beta-lactamase/transpeptidase-like"/>
    <property type="match status" value="1"/>
</dbReference>
<dbReference type="AlphaFoldDB" id="A0A4R9GJ01"/>
<dbReference type="PROSITE" id="PS51257">
    <property type="entry name" value="PROKAR_LIPOPROTEIN"/>
    <property type="match status" value="1"/>
</dbReference>
<keyword evidence="3" id="KW-1185">Reference proteome</keyword>
<dbReference type="InterPro" id="IPR001460">
    <property type="entry name" value="PCN-bd_Tpept"/>
</dbReference>
<dbReference type="OrthoDB" id="338244at2"/>